<dbReference type="Gene3D" id="3.40.50.300">
    <property type="entry name" value="P-loop containing nucleotide triphosphate hydrolases"/>
    <property type="match status" value="1"/>
</dbReference>
<dbReference type="EMBL" id="JAENHO010000011">
    <property type="protein sequence ID" value="MBL7259418.1"/>
    <property type="molecule type" value="Genomic_DNA"/>
</dbReference>
<gene>
    <name evidence="1" type="ORF">JKJ07_34395</name>
</gene>
<dbReference type="GO" id="GO:0016301">
    <property type="term" value="F:kinase activity"/>
    <property type="evidence" value="ECO:0007669"/>
    <property type="project" value="UniProtKB-KW"/>
</dbReference>
<evidence type="ECO:0000313" key="1">
    <source>
        <dbReference type="EMBL" id="MBL7259418.1"/>
    </source>
</evidence>
<keyword evidence="1" id="KW-0808">Transferase</keyword>
<proteinExistence type="predicted"/>
<keyword evidence="2" id="KW-1185">Reference proteome</keyword>
<keyword evidence="1" id="KW-0418">Kinase</keyword>
<organism evidence="1 2">
    <name type="scientific">Paractinoplanes lichenicola</name>
    <dbReference type="NCBI Taxonomy" id="2802976"/>
    <lineage>
        <taxon>Bacteria</taxon>
        <taxon>Bacillati</taxon>
        <taxon>Actinomycetota</taxon>
        <taxon>Actinomycetes</taxon>
        <taxon>Micromonosporales</taxon>
        <taxon>Micromonosporaceae</taxon>
        <taxon>Paractinoplanes</taxon>
    </lineage>
</organism>
<dbReference type="Pfam" id="PF13671">
    <property type="entry name" value="AAA_33"/>
    <property type="match status" value="1"/>
</dbReference>
<comment type="caution">
    <text evidence="1">The sequence shown here is derived from an EMBL/GenBank/DDBJ whole genome shotgun (WGS) entry which is preliminary data.</text>
</comment>
<sequence>MNAFSPLRPTLVVIRGNSGSGKTTSAREVRRRYGRGCALVEQDYVRRTMLREHDGGPDDAVAPGFVVGIARAALEAGYHVVLEGILHSRRYGEGLRRLVDDYDGRVFYLEVSFDETVRRHGTRAEPIPVTAAQMLQWYDPRDLLRVRGERVLPETMAFDEVVTTVLHDSGLAGAAATTPCPARCPRCAEKV</sequence>
<name>A0ABS1VY48_9ACTN</name>
<dbReference type="InterPro" id="IPR027417">
    <property type="entry name" value="P-loop_NTPase"/>
</dbReference>
<evidence type="ECO:0000313" key="2">
    <source>
        <dbReference type="Proteomes" id="UP000598996"/>
    </source>
</evidence>
<dbReference type="SUPFAM" id="SSF52540">
    <property type="entry name" value="P-loop containing nucleoside triphosphate hydrolases"/>
    <property type="match status" value="1"/>
</dbReference>
<dbReference type="RefSeq" id="WP_202996121.1">
    <property type="nucleotide sequence ID" value="NZ_JAENHO010000011.1"/>
</dbReference>
<protein>
    <submittedName>
        <fullName evidence="1">Kinase</fullName>
    </submittedName>
</protein>
<reference evidence="1 2" key="1">
    <citation type="submission" date="2021-01" db="EMBL/GenBank/DDBJ databases">
        <title>Actinoplanes sp. nov. LDG1-01 isolated from lichen.</title>
        <authorList>
            <person name="Saeng-In P."/>
            <person name="Phongsopitanun W."/>
            <person name="Kanchanasin P."/>
            <person name="Yuki M."/>
            <person name="Kudo T."/>
            <person name="Ohkuma M."/>
            <person name="Tanasupawat S."/>
        </authorList>
    </citation>
    <scope>NUCLEOTIDE SEQUENCE [LARGE SCALE GENOMIC DNA]</scope>
    <source>
        <strain evidence="1 2">LDG1-01</strain>
    </source>
</reference>
<accession>A0ABS1VY48</accession>
<dbReference type="Proteomes" id="UP000598996">
    <property type="component" value="Unassembled WGS sequence"/>
</dbReference>